<evidence type="ECO:0000313" key="3">
    <source>
        <dbReference type="Proteomes" id="UP000006250"/>
    </source>
</evidence>
<evidence type="ECO:0000256" key="1">
    <source>
        <dbReference type="SAM" id="Phobius"/>
    </source>
</evidence>
<comment type="caution">
    <text evidence="2">The sequence shown here is derived from an EMBL/GenBank/DDBJ whole genome shotgun (WGS) entry which is preliminary data.</text>
</comment>
<keyword evidence="1" id="KW-1133">Transmembrane helix</keyword>
<gene>
    <name evidence="2" type="ORF">DesfrDRAFT_0060</name>
</gene>
<dbReference type="eggNOG" id="ENOG5030AS0">
    <property type="taxonomic scope" value="Bacteria"/>
</dbReference>
<evidence type="ECO:0000313" key="2">
    <source>
        <dbReference type="EMBL" id="EFL53012.1"/>
    </source>
</evidence>
<reference evidence="2 3" key="1">
    <citation type="submission" date="2010-08" db="EMBL/GenBank/DDBJ databases">
        <title>The draft genome of Desulfovibrio fructosovorans JJ.</title>
        <authorList>
            <consortium name="US DOE Joint Genome Institute (JGI-PGF)"/>
            <person name="Lucas S."/>
            <person name="Copeland A."/>
            <person name="Lapidus A."/>
            <person name="Cheng J.-F."/>
            <person name="Bruce D."/>
            <person name="Goodwin L."/>
            <person name="Pitluck S."/>
            <person name="Land M.L."/>
            <person name="Hauser L."/>
            <person name="Chang Y.-J."/>
            <person name="Jeffries C."/>
            <person name="Wall J.D."/>
            <person name="Stahl D.A."/>
            <person name="Arkin A.P."/>
            <person name="Dehal P."/>
            <person name="Stolyar S.M."/>
            <person name="Hazen T.C."/>
            <person name="Woyke T.J."/>
        </authorList>
    </citation>
    <scope>NUCLEOTIDE SEQUENCE [LARGE SCALE GENOMIC DNA]</scope>
    <source>
        <strain evidence="2 3">JJ</strain>
    </source>
</reference>
<keyword evidence="1" id="KW-0472">Membrane</keyword>
<dbReference type="Proteomes" id="UP000006250">
    <property type="component" value="Unassembled WGS sequence"/>
</dbReference>
<proteinExistence type="predicted"/>
<organism evidence="2 3">
    <name type="scientific">Solidesulfovibrio fructosivorans JJ]</name>
    <dbReference type="NCBI Taxonomy" id="596151"/>
    <lineage>
        <taxon>Bacteria</taxon>
        <taxon>Pseudomonadati</taxon>
        <taxon>Thermodesulfobacteriota</taxon>
        <taxon>Desulfovibrionia</taxon>
        <taxon>Desulfovibrionales</taxon>
        <taxon>Desulfovibrionaceae</taxon>
        <taxon>Solidesulfovibrio</taxon>
    </lineage>
</organism>
<dbReference type="EMBL" id="AECZ01000001">
    <property type="protein sequence ID" value="EFL53012.1"/>
    <property type="molecule type" value="Genomic_DNA"/>
</dbReference>
<name>E1JR11_SOLFR</name>
<dbReference type="AlphaFoldDB" id="E1JR11"/>
<keyword evidence="3" id="KW-1185">Reference proteome</keyword>
<protein>
    <submittedName>
        <fullName evidence="2">Uncharacterized protein</fullName>
    </submittedName>
</protein>
<keyword evidence="1" id="KW-0812">Transmembrane</keyword>
<dbReference type="STRING" id="596151.DesfrDRAFT_0060"/>
<dbReference type="OrthoDB" id="9996749at2"/>
<sequence length="123" mass="12975" precursor="true">MINGVLLKTGGLIVAVLLVALAWQSVGVARLQTRLAFMSKELGEANASIAQLQASEQTLLAARDGLTRQVEDCQQANASDQARTADRTVIIRNAKPVPARAGKVVDDATSRKAAVHLNSCPAE</sequence>
<feature type="transmembrane region" description="Helical" evidence="1">
    <location>
        <begin position="12"/>
        <end position="31"/>
    </location>
</feature>
<accession>E1JR11</accession>
<dbReference type="RefSeq" id="WP_005990000.1">
    <property type="nucleotide sequence ID" value="NZ_AECZ01000001.1"/>
</dbReference>